<dbReference type="InterPro" id="IPR052186">
    <property type="entry name" value="Hydantoin_racemase-like"/>
</dbReference>
<accession>A0A2K8K8F2</accession>
<protein>
    <recommendedName>
        <fullName evidence="4">Hydantoin racemase</fullName>
    </recommendedName>
</protein>
<dbReference type="PANTHER" id="PTHR28047:SF5">
    <property type="entry name" value="PROTEIN DCG1"/>
    <property type="match status" value="1"/>
</dbReference>
<organism evidence="2 3">
    <name type="scientific">Roseinatronobacter bogoriensis subsp. barguzinensis</name>
    <dbReference type="NCBI Taxonomy" id="441209"/>
    <lineage>
        <taxon>Bacteria</taxon>
        <taxon>Pseudomonadati</taxon>
        <taxon>Pseudomonadota</taxon>
        <taxon>Alphaproteobacteria</taxon>
        <taxon>Rhodobacterales</taxon>
        <taxon>Paracoccaceae</taxon>
        <taxon>Roseinatronobacter</taxon>
    </lineage>
</organism>
<dbReference type="RefSeq" id="WP_071480273.1">
    <property type="nucleotide sequence ID" value="NZ_CP024899.1"/>
</dbReference>
<dbReference type="EMBL" id="CP024899">
    <property type="protein sequence ID" value="ATX65719.1"/>
    <property type="molecule type" value="Genomic_DNA"/>
</dbReference>
<dbReference type="Proteomes" id="UP000228948">
    <property type="component" value="Chromosome"/>
</dbReference>
<evidence type="ECO:0000313" key="2">
    <source>
        <dbReference type="EMBL" id="ATX65719.1"/>
    </source>
</evidence>
<dbReference type="Gene3D" id="3.40.50.12500">
    <property type="match status" value="1"/>
</dbReference>
<evidence type="ECO:0008006" key="4">
    <source>
        <dbReference type="Google" id="ProtNLM"/>
    </source>
</evidence>
<dbReference type="PANTHER" id="PTHR28047">
    <property type="entry name" value="PROTEIN DCG1"/>
    <property type="match status" value="1"/>
</dbReference>
<sequence>MRILVVNPNTSLGVTRRIDLAAQAAAQPGEVVQTVPAAFGPELIVTPEDSALAMQGVLAAVEQNHHGMDAIVLASFGDTGLDQVRAQTGKPVIGIAQAALTRALEHGPRFSIVSFSPSVQGSLRAIVAHYGLLDHLADVTVLQDSIWTDPGAIHTELAEPLLRLCQQRAKTGGIDSIVLGGGPLAGLARGFAPHVSLPLVDGTTAAIESVRRMVTGARDSAPT</sequence>
<proteinExistence type="inferred from homology"/>
<dbReference type="Pfam" id="PF01177">
    <property type="entry name" value="Asp_Glu_race"/>
    <property type="match status" value="1"/>
</dbReference>
<dbReference type="InterPro" id="IPR053714">
    <property type="entry name" value="Iso_Racemase_Enz_sf"/>
</dbReference>
<dbReference type="InterPro" id="IPR015942">
    <property type="entry name" value="Asp/Glu/hydantoin_racemase"/>
</dbReference>
<dbReference type="KEGG" id="rbg:BG454_07665"/>
<dbReference type="AlphaFoldDB" id="A0A2K8K8F2"/>
<reference evidence="2 3" key="1">
    <citation type="submission" date="2017-11" db="EMBL/GenBank/DDBJ databases">
        <title>Revised Sequence and Annotation of the Rhodobaca barguzinensis strain alga05 Genome.</title>
        <authorList>
            <person name="Kopejtka K."/>
            <person name="Tomasch J.M."/>
            <person name="Bunk B."/>
            <person name="Koblizek M."/>
        </authorList>
    </citation>
    <scope>NUCLEOTIDE SEQUENCE [LARGE SCALE GENOMIC DNA]</scope>
    <source>
        <strain evidence="3">alga05</strain>
    </source>
</reference>
<dbReference type="STRING" id="441209.GCA_001870665_01310"/>
<evidence type="ECO:0000313" key="3">
    <source>
        <dbReference type="Proteomes" id="UP000228948"/>
    </source>
</evidence>
<dbReference type="OrthoDB" id="9791723at2"/>
<gene>
    <name evidence="2" type="ORF">BG454_07665</name>
</gene>
<name>A0A2K8K8F2_9RHOB</name>
<dbReference type="GO" id="GO:0047661">
    <property type="term" value="F:amino-acid racemase activity"/>
    <property type="evidence" value="ECO:0007669"/>
    <property type="project" value="InterPro"/>
</dbReference>
<evidence type="ECO:0000256" key="1">
    <source>
        <dbReference type="ARBA" id="ARBA00038414"/>
    </source>
</evidence>
<comment type="similarity">
    <text evidence="1">Belongs to the HyuE racemase family.</text>
</comment>
<keyword evidence="3" id="KW-1185">Reference proteome</keyword>